<accession>A0AAU9WJL4</accession>
<feature type="region of interest" description="Disordered" evidence="1">
    <location>
        <begin position="1"/>
        <end position="61"/>
    </location>
</feature>
<sequence>MRGQAAVPQMTPKREPVTPAGIKNETVTPAKPGTSKIPFLTAPSQKIQKTKRKLPVPTPQKHRTELERLKEFGNWEPWEKRSYDPHQAFEDDETPKSRIGKGRGKNLNLIDGFLKYFPDNKNNSWKNRLDKRIDLEGEWEVGLSSISLPHDSKVSSYLKGLKDDNVLLTTGRIKVATGDTQHKVTYNVTYGDIKQHRIETVLDLFKSLFDEERLKCIMNMGSAFGSHFSSGHSAQFEVIADEDKETITVTADKVKSTDITHQEARDGLYFELPRDMCELFGWTKKTTVRYRRIVSGPIEENLTKRGSVWSYDRRLTTSSLAYYRYEIPWKDRFAEKYHRFLLSNLNWTFINTKRSTYLNLPYPRTLYMYSSLCAPVRVGDQTTDLIRQIHYQPILEGNYYYEPKQIHYIKLRKNHIDVVETQISESENNNLAQFTDGASIVTLHFRRVR</sequence>
<proteinExistence type="predicted"/>
<comment type="caution">
    <text evidence="2">The sequence shown here is derived from an EMBL/GenBank/DDBJ whole genome shotgun (WGS) entry which is preliminary data.</text>
</comment>
<gene>
    <name evidence="2" type="ORF">PMEA_00005766</name>
</gene>
<reference evidence="2 3" key="1">
    <citation type="submission" date="2022-05" db="EMBL/GenBank/DDBJ databases">
        <authorList>
            <consortium name="Genoscope - CEA"/>
            <person name="William W."/>
        </authorList>
    </citation>
    <scope>NUCLEOTIDE SEQUENCE [LARGE SCALE GENOMIC DNA]</scope>
</reference>
<dbReference type="EMBL" id="CALNXJ010000014">
    <property type="protein sequence ID" value="CAH3114962.1"/>
    <property type="molecule type" value="Genomic_DNA"/>
</dbReference>
<keyword evidence="3" id="KW-1185">Reference proteome</keyword>
<name>A0AAU9WJL4_9CNID</name>
<evidence type="ECO:0000313" key="2">
    <source>
        <dbReference type="EMBL" id="CAH3114962.1"/>
    </source>
</evidence>
<evidence type="ECO:0000256" key="1">
    <source>
        <dbReference type="SAM" id="MobiDB-lite"/>
    </source>
</evidence>
<dbReference type="Proteomes" id="UP001159428">
    <property type="component" value="Unassembled WGS sequence"/>
</dbReference>
<organism evidence="2 3">
    <name type="scientific">Pocillopora meandrina</name>
    <dbReference type="NCBI Taxonomy" id="46732"/>
    <lineage>
        <taxon>Eukaryota</taxon>
        <taxon>Metazoa</taxon>
        <taxon>Cnidaria</taxon>
        <taxon>Anthozoa</taxon>
        <taxon>Hexacorallia</taxon>
        <taxon>Scleractinia</taxon>
        <taxon>Astrocoeniina</taxon>
        <taxon>Pocilloporidae</taxon>
        <taxon>Pocillopora</taxon>
    </lineage>
</organism>
<evidence type="ECO:0000313" key="3">
    <source>
        <dbReference type="Proteomes" id="UP001159428"/>
    </source>
</evidence>
<dbReference type="AlphaFoldDB" id="A0AAU9WJL4"/>
<protein>
    <submittedName>
        <fullName evidence="2">Uncharacterized protein</fullName>
    </submittedName>
</protein>